<dbReference type="Proteomes" id="UP000308730">
    <property type="component" value="Unassembled WGS sequence"/>
</dbReference>
<evidence type="ECO:0000256" key="1">
    <source>
        <dbReference type="SAM" id="MobiDB-lite"/>
    </source>
</evidence>
<organism evidence="2 3">
    <name type="scientific">Antrodiella citrinella</name>
    <dbReference type="NCBI Taxonomy" id="2447956"/>
    <lineage>
        <taxon>Eukaryota</taxon>
        <taxon>Fungi</taxon>
        <taxon>Dikarya</taxon>
        <taxon>Basidiomycota</taxon>
        <taxon>Agaricomycotina</taxon>
        <taxon>Agaricomycetes</taxon>
        <taxon>Polyporales</taxon>
        <taxon>Steccherinaceae</taxon>
        <taxon>Antrodiella</taxon>
    </lineage>
</organism>
<reference evidence="2 3" key="1">
    <citation type="submission" date="2019-02" db="EMBL/GenBank/DDBJ databases">
        <title>Genome sequencing of the rare red list fungi Antrodiella citrinella (Flaviporus citrinellus).</title>
        <authorList>
            <person name="Buettner E."/>
            <person name="Kellner H."/>
        </authorList>
    </citation>
    <scope>NUCLEOTIDE SEQUENCE [LARGE SCALE GENOMIC DNA]</scope>
    <source>
        <strain evidence="2 3">DSM 108506</strain>
    </source>
</reference>
<dbReference type="EMBL" id="SGPM01000615">
    <property type="protein sequence ID" value="THH18011.1"/>
    <property type="molecule type" value="Genomic_DNA"/>
</dbReference>
<accession>A0A4S4M1H4</accession>
<protein>
    <submittedName>
        <fullName evidence="2">Uncharacterized protein</fullName>
    </submittedName>
</protein>
<dbReference type="OrthoDB" id="3232438at2759"/>
<dbReference type="AlphaFoldDB" id="A0A4S4M1H4"/>
<feature type="compositionally biased region" description="Acidic residues" evidence="1">
    <location>
        <begin position="80"/>
        <end position="91"/>
    </location>
</feature>
<dbReference type="Pfam" id="PF18759">
    <property type="entry name" value="Plavaka"/>
    <property type="match status" value="1"/>
</dbReference>
<sequence length="995" mass="111939">MPQCPGCQRVLTFTGLSNHLRQTTTPACAAEYQRINSLMPGILAAGNGDEAVVDDHSDEEEEEEEAGDIPEVVFGGSLLDDNDPGEEMEMEMEMKAAGGPPPSDDGDDGDEEEDEDEEDDDPVDYEDPQPWEPAPAAAQPANLDEDEAPGEQPIPPPPGRGHVEDALRQEVHVEHFLGSADAQDNPYAPFLSQREWLIARWAKLRGPGSTSLDELLGIDGVAEDLGLSFDNSRELNKIIDKQLPPGRPRFRCKEVVVDGEAFEVYYRDALECVKALFGDPNFAADLVFKPERHYLDANRTDRVYHEMHTGRWWWDTQKELEAKKKGATVVPVIISSDKTRLTKFKGKSAYPVYLTIGNIPKEIRRKPSMQSQILLAYLPTTRLEHITVTAARRRAVANLFHTCMGRILEPLRTAGLDGVEMASGDGVVRRCHPIFAAHVGDYPEQCLVTGVYGGQCPCCTVPAKELGDHGPSGATHPFRDLEAILDALTTVDHAARMRACKAVGIKPILPRPYWQDLPYADVFLSITPDILHQLYQGVIKHLVNWIKTAYSVNEIDARARRLPRGHHVRVFTKGISSLYQLTGREHADIARIILGLIADMPLPDGASPLRLVRAVRGLLDFLYLAQYPVHTTATLNLLNGALDRFHDNKDIFIDLGIRADWCIPKLHFLRHYVYLIKRLGTTDNFNTEYTERLHIDLAKDAYEATNSKDEFPQMTRWLERREKIFRHERYIAWRLAGSPPMLGSHLAQADAAHPPDHLKMTKHPSKKTVRMEALVADYGATFFEDAIARYAVQYCHPEYSRAQIERAAMDIVVPCRSFPVYHKAKFWLGDAHNHRLSSNEWDVVHATPSRHDTRGRPVDGQFDTVIVNDGHGQYSGVDGYRIAQVRVIFSLPPRAAPLFATANQAPPKFLAYVEWFTAFTVADPHHRLYKLKRLLRNGDRQASIIPLRSVRRSAYLFPVFGAIAPRDWTSGTVLDKCTSFYVDSFSDRHAYHTIH</sequence>
<evidence type="ECO:0000313" key="2">
    <source>
        <dbReference type="EMBL" id="THH18011.1"/>
    </source>
</evidence>
<gene>
    <name evidence="2" type="ORF">EUX98_g9024</name>
</gene>
<feature type="compositionally biased region" description="Acidic residues" evidence="1">
    <location>
        <begin position="56"/>
        <end position="68"/>
    </location>
</feature>
<feature type="region of interest" description="Disordered" evidence="1">
    <location>
        <begin position="47"/>
        <end position="163"/>
    </location>
</feature>
<feature type="compositionally biased region" description="Acidic residues" evidence="1">
    <location>
        <begin position="104"/>
        <end position="129"/>
    </location>
</feature>
<dbReference type="InterPro" id="IPR041078">
    <property type="entry name" value="Plavaka"/>
</dbReference>
<comment type="caution">
    <text evidence="2">The sequence shown here is derived from an EMBL/GenBank/DDBJ whole genome shotgun (WGS) entry which is preliminary data.</text>
</comment>
<evidence type="ECO:0000313" key="3">
    <source>
        <dbReference type="Proteomes" id="UP000308730"/>
    </source>
</evidence>
<keyword evidence="3" id="KW-1185">Reference proteome</keyword>
<name>A0A4S4M1H4_9APHY</name>
<proteinExistence type="predicted"/>